<evidence type="ECO:0000313" key="2">
    <source>
        <dbReference type="Proteomes" id="UP000031668"/>
    </source>
</evidence>
<sequence>MLIQDYTTRWNSTLQIIERLTRNNEAVIATLNSSIHKYSFTLLTDAGLENLRIMELLLEQSRYLTEILRGEWCVSCSVILPTITCPSRFMVVTDYDSAFGIKLKTGFFNGFDTHL</sequence>
<organism evidence="1 2">
    <name type="scientific">Thelohanellus kitauei</name>
    <name type="common">Myxosporean</name>
    <dbReference type="NCBI Taxonomy" id="669202"/>
    <lineage>
        <taxon>Eukaryota</taxon>
        <taxon>Metazoa</taxon>
        <taxon>Cnidaria</taxon>
        <taxon>Myxozoa</taxon>
        <taxon>Myxosporea</taxon>
        <taxon>Bivalvulida</taxon>
        <taxon>Platysporina</taxon>
        <taxon>Myxobolidae</taxon>
        <taxon>Thelohanellus</taxon>
    </lineage>
</organism>
<accession>A0A0C2M5H0</accession>
<gene>
    <name evidence="1" type="ORF">RF11_05413</name>
</gene>
<dbReference type="EMBL" id="JWZT01005011">
    <property type="protein sequence ID" value="KII62315.1"/>
    <property type="molecule type" value="Genomic_DNA"/>
</dbReference>
<reference evidence="1 2" key="1">
    <citation type="journal article" date="2014" name="Genome Biol. Evol.">
        <title>The genome of the myxosporean Thelohanellus kitauei shows adaptations to nutrient acquisition within its fish host.</title>
        <authorList>
            <person name="Yang Y."/>
            <person name="Xiong J."/>
            <person name="Zhou Z."/>
            <person name="Huo F."/>
            <person name="Miao W."/>
            <person name="Ran C."/>
            <person name="Liu Y."/>
            <person name="Zhang J."/>
            <person name="Feng J."/>
            <person name="Wang M."/>
            <person name="Wang M."/>
            <person name="Wang L."/>
            <person name="Yao B."/>
        </authorList>
    </citation>
    <scope>NUCLEOTIDE SEQUENCE [LARGE SCALE GENOMIC DNA]</scope>
    <source>
        <strain evidence="1">Wuqing</strain>
    </source>
</reference>
<comment type="caution">
    <text evidence="1">The sequence shown here is derived from an EMBL/GenBank/DDBJ whole genome shotgun (WGS) entry which is preliminary data.</text>
</comment>
<keyword evidence="2" id="KW-1185">Reference proteome</keyword>
<dbReference type="AlphaFoldDB" id="A0A0C2M5H0"/>
<proteinExistence type="predicted"/>
<protein>
    <submittedName>
        <fullName evidence="1">Uncharacterized protein</fullName>
    </submittedName>
</protein>
<dbReference type="OrthoDB" id="10046500at2759"/>
<evidence type="ECO:0000313" key="1">
    <source>
        <dbReference type="EMBL" id="KII62315.1"/>
    </source>
</evidence>
<dbReference type="Proteomes" id="UP000031668">
    <property type="component" value="Unassembled WGS sequence"/>
</dbReference>
<name>A0A0C2M5H0_THEKT</name>